<feature type="domain" description="Bacterial Ig-like" evidence="1">
    <location>
        <begin position="464"/>
        <end position="548"/>
    </location>
</feature>
<dbReference type="GO" id="GO:0005975">
    <property type="term" value="P:carbohydrate metabolic process"/>
    <property type="evidence" value="ECO:0007669"/>
    <property type="project" value="UniProtKB-ARBA"/>
</dbReference>
<keyword evidence="3" id="KW-1185">Reference proteome</keyword>
<evidence type="ECO:0000313" key="3">
    <source>
        <dbReference type="Proteomes" id="UP000199417"/>
    </source>
</evidence>
<dbReference type="STRING" id="168276.SAMN05444580_101937"/>
<dbReference type="Gene3D" id="2.60.40.10">
    <property type="entry name" value="Immunoglobulins"/>
    <property type="match status" value="10"/>
</dbReference>
<dbReference type="AlphaFoldDB" id="A0A1G6PJT1"/>
<dbReference type="EMBL" id="FNAB01000001">
    <property type="protein sequence ID" value="SDC80480.1"/>
    <property type="molecule type" value="Genomic_DNA"/>
</dbReference>
<dbReference type="InterPro" id="IPR032109">
    <property type="entry name" value="Big_3_5"/>
</dbReference>
<evidence type="ECO:0000259" key="1">
    <source>
        <dbReference type="Pfam" id="PF16640"/>
    </source>
</evidence>
<feature type="domain" description="Bacterial Ig-like" evidence="1">
    <location>
        <begin position="843"/>
        <end position="927"/>
    </location>
</feature>
<reference evidence="2 3" key="1">
    <citation type="submission" date="2016-10" db="EMBL/GenBank/DDBJ databases">
        <authorList>
            <person name="de Groot N.N."/>
        </authorList>
    </citation>
    <scope>NUCLEOTIDE SEQUENCE [LARGE SCALE GENOMIC DNA]</scope>
    <source>
        <strain evidence="2 3">JCM 11308</strain>
    </source>
</reference>
<accession>A0A1G6PJT1</accession>
<feature type="domain" description="Bacterial Ig-like" evidence="1">
    <location>
        <begin position="1044"/>
        <end position="1125"/>
    </location>
</feature>
<dbReference type="InterPro" id="IPR013783">
    <property type="entry name" value="Ig-like_fold"/>
</dbReference>
<sequence>MSVGNTRRVIGGVSAFAVAAGFAVTAGVGVAGAAPGSITWTDGNSKFTRTISDVTPGEGDIITSSTKFERTGGVGEYVQAVKIFRPACMTYVDGSAKMNGSGIGLESQGPDFTRVTGSWPVGALIGGTPRTFEFSYKVGANCDRDVALNTGMDYSGSLGSGGYSTKGPTISVRKNVSTTVLAAVPAGVRVGQSVPLSATVTGGVDGNVVEFYDGTTKLGQGPLAAGKAAFAWTPAAAGGHSLTAKFLGTAKANESVSAAQNVPVTSADVATTTAVTGPATAVAGADVVLNVQVSPAPSGGTVQFKDGGTNLGGPVTLGADGKGSITQQFGTGARSITAVYSGAGEFLTSTSPAHTVAVAPADVATTTVVTGPASAVAGADVTLNVQVSPAPSGGTVQFKDGGTNLGGPVNLDSEGKGSITQQFAKGDRQITAVYSGAGEFQGSTSAAHTVAVSPADVTTTTSVTGPASAVAGADVVLSVQVSPAPAGGTVQFKDGATDLGGPVNLDNEGKGSITQQFASAGARSITAVYSGAGEFQPSTSGAHNIAVTPANVATETTVTGDTTGVVGTDVALTAHVSPAPAVGGKVQFKNGTTDLGGPVDLDAQGNASIAVPLAAGNHAITAVFTGFNEHQGSTSAAHNVSVTPANVDTTTVVSGPATAIAGADVTLSVQVSPAPSGGTVQFKDGGTNLGGPVTLDSEGKGSITQQFAKGDRQITAVYSGAGEFQGSTSAAHTVGVSPADVATTTVVTGPASAVAGADVTLNVQVSPAPAGGTVQFKDGGTNLGGPVTLDSEGKGSITQQFAAAGARQITAVYSGAGEFQGSTSAAHTVAVSPADVTTTTSVTGPATAVAGADVVLSVQVSPAPAGGTVQFKDGGTNIGGVVNLDSEGRGSITQQFAAAGARSITAVYSGAGEFQGSTSAAHTVTVSAPVPTDVATTTTATAPATATTGVAVDLWAKVKGPNGDPIPSGGTIFFKDGGALIGKTVNAVNGEAKLSHTFTTVGAHTITAEFGGTTGFLTSVSQPSTVEVSAPVITDVATTTALAMPATAKNGAAVNLVATVSPTPAGGTVQFMDGATPLGAPVGLLAGKATRSQAFTTAGEHQITAIYSGAPGHLTSTTEVGIITVDEPVEGGNGAGGSLGNLFGSS</sequence>
<feature type="domain" description="Bacterial Ig-like" evidence="1">
    <location>
        <begin position="941"/>
        <end position="1028"/>
    </location>
</feature>
<feature type="domain" description="Bacterial Ig-like" evidence="1">
    <location>
        <begin position="276"/>
        <end position="359"/>
    </location>
</feature>
<proteinExistence type="predicted"/>
<feature type="domain" description="Bacterial Ig-like" evidence="1">
    <location>
        <begin position="748"/>
        <end position="831"/>
    </location>
</feature>
<name>A0A1G6PJT1_9NOCA</name>
<dbReference type="Pfam" id="PF16640">
    <property type="entry name" value="Big_3_5"/>
    <property type="match status" value="10"/>
</dbReference>
<evidence type="ECO:0000313" key="2">
    <source>
        <dbReference type="EMBL" id="SDC80480.1"/>
    </source>
</evidence>
<organism evidence="2 3">
    <name type="scientific">Rhodococcus tukisamuensis</name>
    <dbReference type="NCBI Taxonomy" id="168276"/>
    <lineage>
        <taxon>Bacteria</taxon>
        <taxon>Bacillati</taxon>
        <taxon>Actinomycetota</taxon>
        <taxon>Actinomycetes</taxon>
        <taxon>Mycobacteriales</taxon>
        <taxon>Nocardiaceae</taxon>
        <taxon>Rhodococcus</taxon>
    </lineage>
</organism>
<feature type="domain" description="Bacterial Ig-like" evidence="1">
    <location>
        <begin position="654"/>
        <end position="736"/>
    </location>
</feature>
<dbReference type="RefSeq" id="WP_092775799.1">
    <property type="nucleotide sequence ID" value="NZ_FNAB01000001.1"/>
</dbReference>
<feature type="domain" description="Bacterial Ig-like" evidence="1">
    <location>
        <begin position="370"/>
        <end position="452"/>
    </location>
</feature>
<gene>
    <name evidence="2" type="ORF">SAMN05444580_101937</name>
</gene>
<feature type="domain" description="Bacterial Ig-like" evidence="1">
    <location>
        <begin position="560"/>
        <end position="643"/>
    </location>
</feature>
<feature type="domain" description="Bacterial Ig-like" evidence="1">
    <location>
        <begin position="182"/>
        <end position="265"/>
    </location>
</feature>
<dbReference type="Proteomes" id="UP000199417">
    <property type="component" value="Unassembled WGS sequence"/>
</dbReference>
<protein>
    <submittedName>
        <fullName evidence="2">Ig-like domain (Group 3)</fullName>
    </submittedName>
</protein>